<feature type="domain" description="ABC transmembrane type-1" evidence="8">
    <location>
        <begin position="100"/>
        <end position="294"/>
    </location>
</feature>
<evidence type="ECO:0000256" key="4">
    <source>
        <dbReference type="ARBA" id="ARBA00022692"/>
    </source>
</evidence>
<feature type="transmembrane region" description="Helical" evidence="7">
    <location>
        <begin position="171"/>
        <end position="192"/>
    </location>
</feature>
<keyword evidence="2 7" id="KW-0813">Transport</keyword>
<dbReference type="PROSITE" id="PS50928">
    <property type="entry name" value="ABC_TM1"/>
    <property type="match status" value="1"/>
</dbReference>
<proteinExistence type="inferred from homology"/>
<evidence type="ECO:0000256" key="6">
    <source>
        <dbReference type="ARBA" id="ARBA00023136"/>
    </source>
</evidence>
<dbReference type="PANTHER" id="PTHR43744">
    <property type="entry name" value="ABC TRANSPORTER PERMEASE PROTEIN MG189-RELATED-RELATED"/>
    <property type="match status" value="1"/>
</dbReference>
<dbReference type="Proteomes" id="UP001501746">
    <property type="component" value="Unassembled WGS sequence"/>
</dbReference>
<evidence type="ECO:0000313" key="9">
    <source>
        <dbReference type="EMBL" id="GAA1826984.1"/>
    </source>
</evidence>
<dbReference type="Gene3D" id="1.10.3720.10">
    <property type="entry name" value="MetI-like"/>
    <property type="match status" value="1"/>
</dbReference>
<evidence type="ECO:0000256" key="5">
    <source>
        <dbReference type="ARBA" id="ARBA00022989"/>
    </source>
</evidence>
<keyword evidence="6 7" id="KW-0472">Membrane</keyword>
<dbReference type="InterPro" id="IPR000515">
    <property type="entry name" value="MetI-like"/>
</dbReference>
<feature type="transmembrane region" description="Helical" evidence="7">
    <location>
        <begin position="272"/>
        <end position="294"/>
    </location>
</feature>
<evidence type="ECO:0000259" key="8">
    <source>
        <dbReference type="PROSITE" id="PS50928"/>
    </source>
</evidence>
<evidence type="ECO:0000256" key="1">
    <source>
        <dbReference type="ARBA" id="ARBA00004651"/>
    </source>
</evidence>
<accession>A0ABN2MH76</accession>
<reference evidence="9 10" key="1">
    <citation type="journal article" date="2019" name="Int. J. Syst. Evol. Microbiol.">
        <title>The Global Catalogue of Microorganisms (GCM) 10K type strain sequencing project: providing services to taxonomists for standard genome sequencing and annotation.</title>
        <authorList>
            <consortium name="The Broad Institute Genomics Platform"/>
            <consortium name="The Broad Institute Genome Sequencing Center for Infectious Disease"/>
            <person name="Wu L."/>
            <person name="Ma J."/>
        </authorList>
    </citation>
    <scope>NUCLEOTIDE SEQUENCE [LARGE SCALE GENOMIC DNA]</scope>
    <source>
        <strain evidence="9 10">JCM 14323</strain>
    </source>
</reference>
<keyword evidence="5 7" id="KW-1133">Transmembrane helix</keyword>
<dbReference type="InterPro" id="IPR035906">
    <property type="entry name" value="MetI-like_sf"/>
</dbReference>
<dbReference type="EMBL" id="BAAANK010000002">
    <property type="protein sequence ID" value="GAA1826984.1"/>
    <property type="molecule type" value="Genomic_DNA"/>
</dbReference>
<comment type="similarity">
    <text evidence="7">Belongs to the binding-protein-dependent transport system permease family.</text>
</comment>
<comment type="caution">
    <text evidence="9">The sequence shown here is derived from an EMBL/GenBank/DDBJ whole genome shotgun (WGS) entry which is preliminary data.</text>
</comment>
<dbReference type="RefSeq" id="WP_212275443.1">
    <property type="nucleotide sequence ID" value="NZ_BAAANK010000002.1"/>
</dbReference>
<keyword evidence="3" id="KW-1003">Cell membrane</keyword>
<name>A0ABN2MH76_9MICO</name>
<feature type="transmembrane region" description="Helical" evidence="7">
    <location>
        <begin position="213"/>
        <end position="235"/>
    </location>
</feature>
<keyword evidence="10" id="KW-1185">Reference proteome</keyword>
<protein>
    <submittedName>
        <fullName evidence="9">Carbohydrate ABC transporter permease</fullName>
    </submittedName>
</protein>
<evidence type="ECO:0000256" key="7">
    <source>
        <dbReference type="RuleBase" id="RU363032"/>
    </source>
</evidence>
<dbReference type="CDD" id="cd06261">
    <property type="entry name" value="TM_PBP2"/>
    <property type="match status" value="1"/>
</dbReference>
<dbReference type="SUPFAM" id="SSF161098">
    <property type="entry name" value="MetI-like"/>
    <property type="match status" value="1"/>
</dbReference>
<evidence type="ECO:0000313" key="10">
    <source>
        <dbReference type="Proteomes" id="UP001501746"/>
    </source>
</evidence>
<feature type="transmembrane region" description="Helical" evidence="7">
    <location>
        <begin position="137"/>
        <end position="165"/>
    </location>
</feature>
<sequence length="308" mass="33793">MSRELTTAAVVAPVDARGRRRARRARTGGPDRRTRLGAIGMYVLLTLVALPFVFPVYWMFSTGLKTYGDVFENPPVLWPEDPKWGNYLVPFTSGPFLQQFLNSIYIASITTIGVLAVASLAGYAFARIQFRGRSVLFVVLLSALLIPPEVTIIPLFRIVSAFGWIDSHLSLIVPAVFGVPAVLGVFLMRQFFLALPAELEQAGRVDGLGRFGLFARIALPLAKAPLAALAILTFLNSWNDFLEPLVFLRTQELWTVPIALQSFTDPITGTPIWNVQMAATTLSVIPVLAVFFVAQRQFVQGIAGTGIK</sequence>
<evidence type="ECO:0000256" key="3">
    <source>
        <dbReference type="ARBA" id="ARBA00022475"/>
    </source>
</evidence>
<keyword evidence="4 7" id="KW-0812">Transmembrane</keyword>
<gene>
    <name evidence="9" type="ORF">GCM10009750_08050</name>
</gene>
<feature type="transmembrane region" description="Helical" evidence="7">
    <location>
        <begin position="104"/>
        <end position="125"/>
    </location>
</feature>
<dbReference type="Pfam" id="PF00528">
    <property type="entry name" value="BPD_transp_1"/>
    <property type="match status" value="1"/>
</dbReference>
<comment type="subcellular location">
    <subcellularLocation>
        <location evidence="1 7">Cell membrane</location>
        <topology evidence="1 7">Multi-pass membrane protein</topology>
    </subcellularLocation>
</comment>
<dbReference type="PANTHER" id="PTHR43744:SF12">
    <property type="entry name" value="ABC TRANSPORTER PERMEASE PROTEIN MG189-RELATED"/>
    <property type="match status" value="1"/>
</dbReference>
<evidence type="ECO:0000256" key="2">
    <source>
        <dbReference type="ARBA" id="ARBA00022448"/>
    </source>
</evidence>
<feature type="transmembrane region" description="Helical" evidence="7">
    <location>
        <begin position="36"/>
        <end position="60"/>
    </location>
</feature>
<organism evidence="9 10">
    <name type="scientific">Agromyces salentinus</name>
    <dbReference type="NCBI Taxonomy" id="269421"/>
    <lineage>
        <taxon>Bacteria</taxon>
        <taxon>Bacillati</taxon>
        <taxon>Actinomycetota</taxon>
        <taxon>Actinomycetes</taxon>
        <taxon>Micrococcales</taxon>
        <taxon>Microbacteriaceae</taxon>
        <taxon>Agromyces</taxon>
    </lineage>
</organism>